<name>A0A2T1N5S4_9FLAO</name>
<evidence type="ECO:0008006" key="4">
    <source>
        <dbReference type="Google" id="ProtNLM"/>
    </source>
</evidence>
<accession>A0A2T1N5S4</accession>
<sequence>MKNCFTFFIFLSVFFAFGQDQDALLVKKTIAVKDTIKVDSVSINSNFFELKTKSYQILDTTYYTIDFATSTLQLLKPIEGDSVIVSYQKYPEFLTRTYQQFDKSVIVESTANVDKLVQLKQPNITNTFTPFDGLTTTGSISRGVTIGNNQNSVLNSELDLQITGKLNDKVSLRASIQDANIPLQESGYSQRLDEFDQVFLELFSDRWAIRAGDIDLQNSNSYFANFSKRVQGLQIRANLGDDNHQTNIFASGALVRGQFTNYQFTAQEGNQGPYKLQGPSGELFVLIVSGSETVYVNGVPLKRGENEDYIIDYNAGEIIFNPTYPVTSEMRISVDFQYSERNYSRIVAFGGGNYSSEKLKIGASVYSENDSKNNPLQQNISQAQAEILSNAGDDQNLMIAPSEVLEAYNENRILYRKEIINGEEIYIFSNNPDDELYSVTFTLIGDNQGNYILSSSNAINNIYEYIAPINGIRQGNYSPVVQLVAPTLLQIAVVNSEYTPNEKTNISFELAGSKNDLNLFSNLDDKNNNGYAGKLTVEQSIIKQDSLWNLNAIADIDYINQDFKTIQRLYRPEFNRDWNLSQNSTNLQNTTLGNQALISAGFEAFHPEKGNASYNFQHLNYSGTFSGSKHNLNTNLRLKKLNISSQTSLLNSDATFNKSRFFRSYNKAIYALKKQWFGAGFSAEENKERIKETQAFTNLSQRFTAYQAFTGIGDSTNVFAEVGYKFRVNDSIQNQKLTRVNTSNTYYLDSRLISNKNTNLSMYVNYRTLTYEDEDIADENSLNSRILFNQKFLKNGVIWNTAFETNSGSLPQQDFTYVQVEPGQGAYTWIDYNNNGIQELEEFEIAQFTDQGEYIRVLLPNQVYIKTHQNRLSQTLTLNPINWVNSEQKGKKLLSKFYNQTSYLIDRKIRRNGDNFDLNPFKKDEDNQLGLNQNFRNVLFFNRGKQRYTTSYTYLNNQSKSTLSFGFIENKLKSHQLNFTHKIANSWLVTLTSTLENQFNRSLNFSSKNFDLDTEAFNPKLSYLLNDNVQFDVFYQYTNKENTINNLETLQQQKYGLSFAFSPKNNAQSGAISAEFNVFNNDFTGNANSPVAYQLLEGLQPGKNFTWTLLAQKKLTKFLDLNLNYFGRKTETSKTIHTGNVQLKAYF</sequence>
<dbReference type="RefSeq" id="WP_106680222.1">
    <property type="nucleotide sequence ID" value="NZ_JACHWV010000002.1"/>
</dbReference>
<gene>
    <name evidence="2" type="ORF">C7H61_12450</name>
</gene>
<dbReference type="EMBL" id="PXOT01000027">
    <property type="protein sequence ID" value="PSG86913.1"/>
    <property type="molecule type" value="Genomic_DNA"/>
</dbReference>
<dbReference type="OrthoDB" id="9815802at2"/>
<evidence type="ECO:0000313" key="3">
    <source>
        <dbReference type="Proteomes" id="UP000238430"/>
    </source>
</evidence>
<feature type="chain" id="PRO_5015742610" description="TonB-dependent receptor" evidence="1">
    <location>
        <begin position="19"/>
        <end position="1147"/>
    </location>
</feature>
<dbReference type="Proteomes" id="UP000238430">
    <property type="component" value="Unassembled WGS sequence"/>
</dbReference>
<proteinExistence type="predicted"/>
<keyword evidence="3" id="KW-1185">Reference proteome</keyword>
<evidence type="ECO:0000313" key="2">
    <source>
        <dbReference type="EMBL" id="PSG86913.1"/>
    </source>
</evidence>
<keyword evidence="1" id="KW-0732">Signal</keyword>
<organism evidence="2 3">
    <name type="scientific">Mesoflavibacter zeaxanthinifaciens subsp. sabulilitoris</name>
    <dbReference type="NCBI Taxonomy" id="1520893"/>
    <lineage>
        <taxon>Bacteria</taxon>
        <taxon>Pseudomonadati</taxon>
        <taxon>Bacteroidota</taxon>
        <taxon>Flavobacteriia</taxon>
        <taxon>Flavobacteriales</taxon>
        <taxon>Flavobacteriaceae</taxon>
        <taxon>Mesoflavibacter</taxon>
    </lineage>
</organism>
<feature type="signal peptide" evidence="1">
    <location>
        <begin position="1"/>
        <end position="18"/>
    </location>
</feature>
<dbReference type="AlphaFoldDB" id="A0A2T1N5S4"/>
<evidence type="ECO:0000256" key="1">
    <source>
        <dbReference type="SAM" id="SignalP"/>
    </source>
</evidence>
<reference evidence="2 3" key="1">
    <citation type="submission" date="2018-03" db="EMBL/GenBank/DDBJ databases">
        <title>Mesoflavibacter sp. HG37 and Mesoflavibacter sp. HG96 sp.nov., two marine bacteria isolated from seawater of Western Pacific Ocean.</title>
        <authorList>
            <person name="Cheng H."/>
            <person name="Wu Y.-H."/>
            <person name="Guo L.-L."/>
            <person name="Xu X.-W."/>
        </authorList>
    </citation>
    <scope>NUCLEOTIDE SEQUENCE [LARGE SCALE GENOMIC DNA]</scope>
    <source>
        <strain evidence="2 3">KCTC 42117</strain>
    </source>
</reference>
<protein>
    <recommendedName>
        <fullName evidence="4">TonB-dependent receptor</fullName>
    </recommendedName>
</protein>
<comment type="caution">
    <text evidence="2">The sequence shown here is derived from an EMBL/GenBank/DDBJ whole genome shotgun (WGS) entry which is preliminary data.</text>
</comment>